<evidence type="ECO:0008006" key="3">
    <source>
        <dbReference type="Google" id="ProtNLM"/>
    </source>
</evidence>
<organism evidence="1 2">
    <name type="scientific">Pontibacter populi</name>
    <dbReference type="NCBI Taxonomy" id="890055"/>
    <lineage>
        <taxon>Bacteria</taxon>
        <taxon>Pseudomonadati</taxon>
        <taxon>Bacteroidota</taxon>
        <taxon>Cytophagia</taxon>
        <taxon>Cytophagales</taxon>
        <taxon>Hymenobacteraceae</taxon>
        <taxon>Pontibacter</taxon>
    </lineage>
</organism>
<reference evidence="1 2" key="1">
    <citation type="submission" date="2024-06" db="EMBL/GenBank/DDBJ databases">
        <title>Pontibacter populi HYL7-15.</title>
        <authorList>
            <person name="Kim M.K."/>
        </authorList>
    </citation>
    <scope>NUCLEOTIDE SEQUENCE [LARGE SCALE GENOMIC DNA]</scope>
    <source>
        <strain evidence="1 2">HYL7-15</strain>
    </source>
</reference>
<sequence length="167" mass="19027">MSDSTNLCLACGLCCNGTLIGFVQLDSEELPVLRELLDLENTNGEGFFLQPCKKFCDGCTIYSKRPKQCAKYECELLKSVEQKEIDFDTAIETIQVVKQQKIAIEKQLALLPLELKSESFYFKMVELNRFFQNSQYDSSLPQTHLNLMSDLAQLESLLLKRFGISFS</sequence>
<keyword evidence="2" id="KW-1185">Reference proteome</keyword>
<accession>A0ABV1RR95</accession>
<dbReference type="RefSeq" id="WP_350410971.1">
    <property type="nucleotide sequence ID" value="NZ_JBEOKT010000003.1"/>
</dbReference>
<name>A0ABV1RR95_9BACT</name>
<proteinExistence type="predicted"/>
<comment type="caution">
    <text evidence="1">The sequence shown here is derived from an EMBL/GenBank/DDBJ whole genome shotgun (WGS) entry which is preliminary data.</text>
</comment>
<dbReference type="EMBL" id="JBEOKT010000003">
    <property type="protein sequence ID" value="MER2996655.1"/>
    <property type="molecule type" value="Genomic_DNA"/>
</dbReference>
<evidence type="ECO:0000313" key="1">
    <source>
        <dbReference type="EMBL" id="MER2996655.1"/>
    </source>
</evidence>
<protein>
    <recommendedName>
        <fullName evidence="3">YkgJ family cysteine cluster protein</fullName>
    </recommendedName>
</protein>
<evidence type="ECO:0000313" key="2">
    <source>
        <dbReference type="Proteomes" id="UP001476807"/>
    </source>
</evidence>
<dbReference type="Proteomes" id="UP001476807">
    <property type="component" value="Unassembled WGS sequence"/>
</dbReference>
<gene>
    <name evidence="1" type="ORF">ABS362_03810</name>
</gene>